<dbReference type="Pfam" id="PF07992">
    <property type="entry name" value="Pyr_redox_2"/>
    <property type="match status" value="1"/>
</dbReference>
<dbReference type="GO" id="GO:0016491">
    <property type="term" value="F:oxidoreductase activity"/>
    <property type="evidence" value="ECO:0007669"/>
    <property type="project" value="InterPro"/>
</dbReference>
<protein>
    <submittedName>
        <fullName evidence="5">Putative selenate reductase subunit YgfK</fullName>
    </submittedName>
</protein>
<keyword evidence="3" id="KW-0411">Iron-sulfur</keyword>
<name>A0A7G9B6W6_9FIRM</name>
<organism evidence="5 6">
    <name type="scientific">Oscillibacter hominis</name>
    <dbReference type="NCBI Taxonomy" id="2763056"/>
    <lineage>
        <taxon>Bacteria</taxon>
        <taxon>Bacillati</taxon>
        <taxon>Bacillota</taxon>
        <taxon>Clostridia</taxon>
        <taxon>Eubacteriales</taxon>
        <taxon>Oscillospiraceae</taxon>
        <taxon>Oscillibacter</taxon>
    </lineage>
</organism>
<dbReference type="InterPro" id="IPR017896">
    <property type="entry name" value="4Fe4S_Fe-S-bd"/>
</dbReference>
<proteinExistence type="predicted"/>
<dbReference type="RefSeq" id="WP_187333750.1">
    <property type="nucleotide sequence ID" value="NZ_CP060490.1"/>
</dbReference>
<dbReference type="GO" id="GO:0051536">
    <property type="term" value="F:iron-sulfur cluster binding"/>
    <property type="evidence" value="ECO:0007669"/>
    <property type="project" value="UniProtKB-KW"/>
</dbReference>
<dbReference type="PANTHER" id="PTHR42783:SF3">
    <property type="entry name" value="GLUTAMATE SYNTHASE [NADPH] SMALL CHAIN-RELATED"/>
    <property type="match status" value="1"/>
</dbReference>
<dbReference type="GO" id="GO:0046872">
    <property type="term" value="F:metal ion binding"/>
    <property type="evidence" value="ECO:0007669"/>
    <property type="project" value="UniProtKB-KW"/>
</dbReference>
<dbReference type="PRINTS" id="PR00469">
    <property type="entry name" value="PNDRDTASEII"/>
</dbReference>
<keyword evidence="1" id="KW-0479">Metal-binding</keyword>
<dbReference type="KEGG" id="ohi:H8790_04575"/>
<dbReference type="Proteomes" id="UP000515960">
    <property type="component" value="Chromosome"/>
</dbReference>
<dbReference type="SUPFAM" id="SSF51971">
    <property type="entry name" value="Nucleotide-binding domain"/>
    <property type="match status" value="2"/>
</dbReference>
<dbReference type="SUPFAM" id="SSF46548">
    <property type="entry name" value="alpha-helical ferredoxin"/>
    <property type="match status" value="1"/>
</dbReference>
<gene>
    <name evidence="5" type="primary">ygfK</name>
    <name evidence="5" type="ORF">H8790_04575</name>
</gene>
<dbReference type="SUPFAM" id="SSF54862">
    <property type="entry name" value="4Fe-4S ferredoxins"/>
    <property type="match status" value="1"/>
</dbReference>
<evidence type="ECO:0000256" key="1">
    <source>
        <dbReference type="ARBA" id="ARBA00022723"/>
    </source>
</evidence>
<evidence type="ECO:0000256" key="3">
    <source>
        <dbReference type="ARBA" id="ARBA00023014"/>
    </source>
</evidence>
<dbReference type="NCBIfam" id="TIGR03315">
    <property type="entry name" value="Se_ygfK"/>
    <property type="match status" value="1"/>
</dbReference>
<dbReference type="PRINTS" id="PR00368">
    <property type="entry name" value="FADPNR"/>
</dbReference>
<reference evidence="5 6" key="1">
    <citation type="submission" date="2020-08" db="EMBL/GenBank/DDBJ databases">
        <authorList>
            <person name="Liu C."/>
            <person name="Sun Q."/>
        </authorList>
    </citation>
    <scope>NUCLEOTIDE SEQUENCE [LARGE SCALE GENOMIC DNA]</scope>
    <source>
        <strain evidence="5 6">NSJ-62</strain>
    </source>
</reference>
<evidence type="ECO:0000313" key="5">
    <source>
        <dbReference type="EMBL" id="QNL45297.1"/>
    </source>
</evidence>
<dbReference type="InterPro" id="IPR036188">
    <property type="entry name" value="FAD/NAD-bd_sf"/>
</dbReference>
<feature type="domain" description="4Fe-4S ferredoxin-type" evidence="4">
    <location>
        <begin position="886"/>
        <end position="917"/>
    </location>
</feature>
<dbReference type="InterPro" id="IPR017701">
    <property type="entry name" value="Se_rdtase_YgfK"/>
</dbReference>
<dbReference type="InterPro" id="IPR017900">
    <property type="entry name" value="4Fe4S_Fe_S_CS"/>
</dbReference>
<sequence length="983" mass="107540">MSEWMTPIPFRELMTWITTEYQSEGSVFGVHRPYRAGVKKLPIFGETIETPFGPAAGPNTQLAQNIVAGYFAGARFFELKTVQKMDGAELAACISRPCILAEDECYNCEWSTELYVQQAFEEYVKAWCALKILSRVYGLGDPSGFVFNMSVGYDLAGIQGEKIDSFLNGMIDAGETPIFRECIRVLKEFFPAEEEYIDAITPHISGSVTVSTLHGCPPDEIERIASYLLREKHLHTFVKCNPTLLGYETARTILDEMGYDYIAFDDHHFNEDLQYKDAVPMFRRLLALAEEHGLEFGLKLSNTFPVDVKAGELPSQEMYMAGKSLFPLTTAMAARIAREFDGQLRLSYAGGADYFNIDKLFGCGIWPITMATTELKPGGYQRFSQIGDKLDALDFAPFTRVDVEGVEALARAARSDKYHVKAVKPLPRRKLYEKVPLIDCFTAPCKGGCPIGQDIPEYIELCRQGRYASALRVITEKNPLPFITGTICAHRCQSKCTRNFYDEAVQIRSTKLVAAERGYDELMAELAQPAPADSCAKAAIIGGGPTGMAAGYFLGRAGIPATIFEQSGQLGGIVRQVIPAFRISDAAIDKDAALVEKMGVEVRLNTKAPSVAELKVRGYTHIFFAVGAWKAGRLDIPGNVVPVIGWLKDLKAGREVPLGHVAVVGGGNTAMDAARAALRAGAKSSTLVYRRTKKYMPADAEELELAIRDGVTFLELVSPLEQKNGRLLCEKMRLGEPDASGRRRPEPTGETVSIDCDTVISAVGEQVESELFTSNGIHVDSRGIPDFQTNLENVYAGGDAMRGPATVVEGIADAQAFANAVIGQARTFKMPPHAAASRESALAKKGVLCESAKCEGDRCLSCNVVCQVCADVCPNRANVVIRLPDGRHQILHVDRMCNECGNCAVFCPYDSAPYRDKFTLFLDRKGFEESVNNQGFLPLGGGKVLVRLAGEVFEADLAGDNPLPADIEILILTVLNQYAYLIG</sequence>
<keyword evidence="2" id="KW-0408">Iron</keyword>
<dbReference type="SUPFAM" id="SSF51395">
    <property type="entry name" value="FMN-linked oxidoreductases"/>
    <property type="match status" value="1"/>
</dbReference>
<dbReference type="InterPro" id="IPR009051">
    <property type="entry name" value="Helical_ferredxn"/>
</dbReference>
<evidence type="ECO:0000256" key="2">
    <source>
        <dbReference type="ARBA" id="ARBA00023004"/>
    </source>
</evidence>
<dbReference type="PROSITE" id="PS00198">
    <property type="entry name" value="4FE4S_FER_1"/>
    <property type="match status" value="1"/>
</dbReference>
<dbReference type="EMBL" id="CP060490">
    <property type="protein sequence ID" value="QNL45297.1"/>
    <property type="molecule type" value="Genomic_DNA"/>
</dbReference>
<accession>A0A7G9B6W6</accession>
<dbReference type="InterPro" id="IPR023753">
    <property type="entry name" value="FAD/NAD-binding_dom"/>
</dbReference>
<evidence type="ECO:0000259" key="4">
    <source>
        <dbReference type="PROSITE" id="PS51379"/>
    </source>
</evidence>
<dbReference type="PROSITE" id="PS51379">
    <property type="entry name" value="4FE4S_FER_2"/>
    <property type="match status" value="1"/>
</dbReference>
<evidence type="ECO:0000313" key="6">
    <source>
        <dbReference type="Proteomes" id="UP000515960"/>
    </source>
</evidence>
<dbReference type="AlphaFoldDB" id="A0A7G9B6W6"/>
<dbReference type="InterPro" id="IPR028261">
    <property type="entry name" value="DPD_II"/>
</dbReference>
<dbReference type="Pfam" id="PF14691">
    <property type="entry name" value="Fer4_20"/>
    <property type="match status" value="1"/>
</dbReference>
<dbReference type="Gene3D" id="3.50.50.60">
    <property type="entry name" value="FAD/NAD(P)-binding domain"/>
    <property type="match status" value="2"/>
</dbReference>
<dbReference type="PANTHER" id="PTHR42783">
    <property type="entry name" value="GLUTAMATE SYNTHASE [NADPH] SMALL CHAIN"/>
    <property type="match status" value="1"/>
</dbReference>
<keyword evidence="6" id="KW-1185">Reference proteome</keyword>
<dbReference type="Gene3D" id="1.10.1060.10">
    <property type="entry name" value="Alpha-helical ferredoxin"/>
    <property type="match status" value="1"/>
</dbReference>